<name>A0A1L3GIL0_SYNAC</name>
<accession>A0A1L3GIL0</accession>
<sequence length="185" mass="21300">MALKIIFTELWRSHRSLLLLLLAGVLLNGLLYGMLHGIMLPGLERDVSLLAQRQAAARTAREQPGPTVACGALLQDRDNFYRQVAAYRTFPDFIQQLYQYASDSELAINRIAYRPENTDLPDILRYTLEFSVSGPYRTLREFVERLEQWEQLVVVEQIRLDARQPERDEVILSLRLSAYFNTGSP</sequence>
<dbReference type="AlphaFoldDB" id="A0A1L3GIL0"/>
<dbReference type="GO" id="GO:0043107">
    <property type="term" value="P:type IV pilus-dependent motility"/>
    <property type="evidence" value="ECO:0007669"/>
    <property type="project" value="InterPro"/>
</dbReference>
<dbReference type="Proteomes" id="UP000182264">
    <property type="component" value="Chromosome"/>
</dbReference>
<dbReference type="RefSeq" id="WP_072287621.1">
    <property type="nucleotide sequence ID" value="NZ_CP015455.1"/>
</dbReference>
<dbReference type="OrthoDB" id="5396539at2"/>
<gene>
    <name evidence="1" type="ORF">A7E75_12730</name>
</gene>
<dbReference type="InterPro" id="IPR007445">
    <property type="entry name" value="PilO"/>
</dbReference>
<evidence type="ECO:0000313" key="1">
    <source>
        <dbReference type="EMBL" id="APG25777.1"/>
    </source>
</evidence>
<dbReference type="Pfam" id="PF04350">
    <property type="entry name" value="PilO"/>
    <property type="match status" value="1"/>
</dbReference>
<reference evidence="1 2" key="1">
    <citation type="journal article" date="2017" name="Genome Announc.">
        <title>Complete Genome Sequences of Two Acetylene-Fermenting Pelobacter acetylenicus Strains.</title>
        <authorList>
            <person name="Sutton J.M."/>
            <person name="Baesman S.M."/>
            <person name="Fierst J.L."/>
            <person name="Poret-Peterson A.T."/>
            <person name="Oremland R.S."/>
            <person name="Dunlap D.S."/>
            <person name="Akob D.M."/>
        </authorList>
    </citation>
    <scope>NUCLEOTIDE SEQUENCE [LARGE SCALE GENOMIC DNA]</scope>
    <source>
        <strain evidence="1 2">DSM 3247</strain>
    </source>
</reference>
<proteinExistence type="predicted"/>
<keyword evidence="2" id="KW-1185">Reference proteome</keyword>
<protein>
    <submittedName>
        <fullName evidence="1">Uncharacterized protein</fullName>
    </submittedName>
</protein>
<dbReference type="InterPro" id="IPR014717">
    <property type="entry name" value="Transl_elong_EF1B/ribsomal_bS6"/>
</dbReference>
<organism evidence="1 2">
    <name type="scientific">Syntrophotalea acetylenica</name>
    <name type="common">Pelobacter acetylenicus</name>
    <dbReference type="NCBI Taxonomy" id="29542"/>
    <lineage>
        <taxon>Bacteria</taxon>
        <taxon>Pseudomonadati</taxon>
        <taxon>Thermodesulfobacteriota</taxon>
        <taxon>Desulfuromonadia</taxon>
        <taxon>Desulfuromonadales</taxon>
        <taxon>Syntrophotaleaceae</taxon>
        <taxon>Syntrophotalea</taxon>
    </lineage>
</organism>
<dbReference type="STRING" id="29542.A6070_06745"/>
<dbReference type="KEGG" id="pace:A6070_06745"/>
<evidence type="ECO:0000313" key="2">
    <source>
        <dbReference type="Proteomes" id="UP000182264"/>
    </source>
</evidence>
<dbReference type="EMBL" id="CP015518">
    <property type="protein sequence ID" value="APG25777.1"/>
    <property type="molecule type" value="Genomic_DNA"/>
</dbReference>
<dbReference type="GO" id="GO:0043683">
    <property type="term" value="P:type IV pilus assembly"/>
    <property type="evidence" value="ECO:0007669"/>
    <property type="project" value="InterPro"/>
</dbReference>
<dbReference type="Gene3D" id="3.30.70.60">
    <property type="match status" value="1"/>
</dbReference>